<name>A0ABR3GCV9_9PEZI</name>
<protein>
    <submittedName>
        <fullName evidence="1">Uncharacterized protein</fullName>
    </submittedName>
</protein>
<dbReference type="EMBL" id="JBBBZM010000118">
    <property type="protein sequence ID" value="KAL0633653.1"/>
    <property type="molecule type" value="Genomic_DNA"/>
</dbReference>
<comment type="caution">
    <text evidence="1">The sequence shown here is derived from an EMBL/GenBank/DDBJ whole genome shotgun (WGS) entry which is preliminary data.</text>
</comment>
<organism evidence="1 2">
    <name type="scientific">Discina gigas</name>
    <dbReference type="NCBI Taxonomy" id="1032678"/>
    <lineage>
        <taxon>Eukaryota</taxon>
        <taxon>Fungi</taxon>
        <taxon>Dikarya</taxon>
        <taxon>Ascomycota</taxon>
        <taxon>Pezizomycotina</taxon>
        <taxon>Pezizomycetes</taxon>
        <taxon>Pezizales</taxon>
        <taxon>Discinaceae</taxon>
        <taxon>Discina</taxon>
    </lineage>
</organism>
<keyword evidence="2" id="KW-1185">Reference proteome</keyword>
<proteinExistence type="predicted"/>
<accession>A0ABR3GCV9</accession>
<sequence length="246" mass="28213">MALTDTTLRKFWSKEVHGLAPIVGKVGYLEGMSEKAEYVDIVADTILRVAARSGNEELRRTVEELEGSGGGVRKRTWRVLLDVLKRKKSGVRSRLKSSVETGELVSENRVEDSLLFDEEVPERESGDEYEYEVFLDETETEEEEGLFTWSDRSVGEDEVDSIFNWVDENEYQEENEISLFEELEDLVGRHGGDKNSLSLFEELEGLATRMGYHGDEKNELLFMEENELILEETALPRSEGEDMIWI</sequence>
<evidence type="ECO:0000313" key="1">
    <source>
        <dbReference type="EMBL" id="KAL0633653.1"/>
    </source>
</evidence>
<reference evidence="1 2" key="1">
    <citation type="submission" date="2024-02" db="EMBL/GenBank/DDBJ databases">
        <title>Discinaceae phylogenomics.</title>
        <authorList>
            <person name="Dirks A.C."/>
            <person name="James T.Y."/>
        </authorList>
    </citation>
    <scope>NUCLEOTIDE SEQUENCE [LARGE SCALE GENOMIC DNA]</scope>
    <source>
        <strain evidence="1 2">ACD0624</strain>
    </source>
</reference>
<gene>
    <name evidence="1" type="ORF">Q9L58_007424</name>
</gene>
<dbReference type="Proteomes" id="UP001447188">
    <property type="component" value="Unassembled WGS sequence"/>
</dbReference>
<evidence type="ECO:0000313" key="2">
    <source>
        <dbReference type="Proteomes" id="UP001447188"/>
    </source>
</evidence>